<reference evidence="5 6" key="1">
    <citation type="journal article" date="2004" name="Nat. Biotechnol.">
        <title>The genome sequence of the anaerobic, sulfate-reducing bacterium Desulfovibrio vulgaris Hildenborough.</title>
        <authorList>
            <person name="Heidelberg J.F."/>
            <person name="Seshadri R."/>
            <person name="Haveman S.A."/>
            <person name="Hemme C.L."/>
            <person name="Paulsen I.T."/>
            <person name="Kolonay J.F."/>
            <person name="Eisen J.A."/>
            <person name="Ward N."/>
            <person name="Methe B."/>
            <person name="Brinkac L.M."/>
            <person name="Daugherty S.C."/>
            <person name="Deboy R.T."/>
            <person name="Dodson R.J."/>
            <person name="Durkin A.S."/>
            <person name="Madupu R."/>
            <person name="Nelson W.C."/>
            <person name="Sullivan S.A."/>
            <person name="Fouts D."/>
            <person name="Haft D.H."/>
            <person name="Selengut J."/>
            <person name="Peterson J.D."/>
            <person name="Davidsen T.M."/>
            <person name="Zafar N."/>
            <person name="Zhou L."/>
            <person name="Radune D."/>
            <person name="Dimitrov G."/>
            <person name="Hance M."/>
            <person name="Tran K."/>
            <person name="Khouri H."/>
            <person name="Gill J."/>
            <person name="Utterback T.R."/>
            <person name="Feldblyum T.V."/>
            <person name="Wall J.D."/>
            <person name="Voordouw G."/>
            <person name="Fraser C.M."/>
        </authorList>
    </citation>
    <scope>NUCLEOTIDE SEQUENCE [LARGE SCALE GENOMIC DNA]</scope>
    <source>
        <strain evidence="6">ATCC 29579 / DSM 644 / NCIMB 8303 / VKM B-1760 / Hildenborough</strain>
    </source>
</reference>
<dbReference type="SUPFAM" id="SSF116734">
    <property type="entry name" value="DNA methylase specificity domain"/>
    <property type="match status" value="2"/>
</dbReference>
<feature type="domain" description="Type I restriction modification DNA specificity" evidence="4">
    <location>
        <begin position="133"/>
        <end position="299"/>
    </location>
</feature>
<keyword evidence="2" id="KW-0680">Restriction system</keyword>
<dbReference type="AlphaFoldDB" id="Q72BD1"/>
<dbReference type="GO" id="GO:0003677">
    <property type="term" value="F:DNA binding"/>
    <property type="evidence" value="ECO:0007669"/>
    <property type="project" value="UniProtKB-KW"/>
</dbReference>
<gene>
    <name evidence="5" type="ordered locus">DVU_1705</name>
</gene>
<dbReference type="PANTHER" id="PTHR30408">
    <property type="entry name" value="TYPE-1 RESTRICTION ENZYME ECOKI SPECIFICITY PROTEIN"/>
    <property type="match status" value="1"/>
</dbReference>
<dbReference type="Gene3D" id="3.90.220.20">
    <property type="entry name" value="DNA methylase specificity domains"/>
    <property type="match status" value="2"/>
</dbReference>
<comment type="similarity">
    <text evidence="1">Belongs to the type-I restriction system S methylase family.</text>
</comment>
<dbReference type="GO" id="GO:0009307">
    <property type="term" value="P:DNA restriction-modification system"/>
    <property type="evidence" value="ECO:0007669"/>
    <property type="project" value="UniProtKB-KW"/>
</dbReference>
<evidence type="ECO:0000259" key="4">
    <source>
        <dbReference type="Pfam" id="PF01420"/>
    </source>
</evidence>
<feature type="domain" description="Type I restriction modification DNA specificity" evidence="4">
    <location>
        <begin position="7"/>
        <end position="104"/>
    </location>
</feature>
<protein>
    <submittedName>
        <fullName evidence="5">Type I restriction-modification enzyme, S subunit</fullName>
    </submittedName>
</protein>
<dbReference type="PANTHER" id="PTHR30408:SF12">
    <property type="entry name" value="TYPE I RESTRICTION ENZYME MJAVIII SPECIFICITY SUBUNIT"/>
    <property type="match status" value="1"/>
</dbReference>
<evidence type="ECO:0000256" key="2">
    <source>
        <dbReference type="ARBA" id="ARBA00022747"/>
    </source>
</evidence>
<keyword evidence="3" id="KW-0238">DNA-binding</keyword>
<accession>Q72BD1</accession>
<proteinExistence type="inferred from homology"/>
<evidence type="ECO:0000256" key="3">
    <source>
        <dbReference type="ARBA" id="ARBA00023125"/>
    </source>
</evidence>
<sequence length="339" mass="38883">MDRTWVSSGLKISEIRHEDCPSLLVQRVSRLRSKDSFVQELLKQIFNSFRFEQYVKSVQTETAVPHISAQQIKEFPILLPPLTEQKKIARILSTWDKAIETVDKLIENSKQQKKALMQQLLTGKKRLPGFSGEWKEVRLGDLFQVTIGGTPSRKNNAYWDQLKASGNKWVAISDLKNKFLVETNEYITDAGAANSNVKLIPRLTVIMSFKLTIGKRAITKTQCYTNEAICAFIPKHKNEIDTNFFYHHLGIIDLVQDVDQAVKGKTINKSKIMKIRTKLPNLLEQIAIAQRIEAFDLQQEDYLKTRIFLVKEKQALMQQLLTGKRRVKVDDDRSPAQVG</sequence>
<dbReference type="STRING" id="882.DVU_1705"/>
<dbReference type="Pfam" id="PF01420">
    <property type="entry name" value="Methylase_S"/>
    <property type="match status" value="2"/>
</dbReference>
<dbReference type="PhylomeDB" id="Q72BD1"/>
<dbReference type="eggNOG" id="COG0732">
    <property type="taxonomic scope" value="Bacteria"/>
</dbReference>
<organism evidence="5 6">
    <name type="scientific">Nitratidesulfovibrio vulgaris (strain ATCC 29579 / DSM 644 / CCUG 34227 / NCIMB 8303 / VKM B-1760 / Hildenborough)</name>
    <name type="common">Desulfovibrio vulgaris</name>
    <dbReference type="NCBI Taxonomy" id="882"/>
    <lineage>
        <taxon>Bacteria</taxon>
        <taxon>Pseudomonadati</taxon>
        <taxon>Thermodesulfobacteriota</taxon>
        <taxon>Desulfovibrionia</taxon>
        <taxon>Desulfovibrionales</taxon>
        <taxon>Desulfovibrionaceae</taxon>
        <taxon>Nitratidesulfovibrio</taxon>
    </lineage>
</organism>
<dbReference type="SMR" id="Q72BD1"/>
<keyword evidence="6" id="KW-1185">Reference proteome</keyword>
<dbReference type="Proteomes" id="UP000002194">
    <property type="component" value="Chromosome"/>
</dbReference>
<dbReference type="EMBL" id="AE017285">
    <property type="protein sequence ID" value="AAS96182.1"/>
    <property type="molecule type" value="Genomic_DNA"/>
</dbReference>
<dbReference type="EnsemblBacteria" id="AAS96182">
    <property type="protein sequence ID" value="AAS96182"/>
    <property type="gene ID" value="DVU_1705"/>
</dbReference>
<dbReference type="HOGENOM" id="CLU_021095_0_1_7"/>
<dbReference type="CDD" id="cd17244">
    <property type="entry name" value="RMtype1_S_Apa101655I-TRD2-CR2_like"/>
    <property type="match status" value="1"/>
</dbReference>
<dbReference type="KEGG" id="dvu:DVU_1705"/>
<evidence type="ECO:0000256" key="1">
    <source>
        <dbReference type="ARBA" id="ARBA00010923"/>
    </source>
</evidence>
<evidence type="ECO:0000313" key="5">
    <source>
        <dbReference type="EMBL" id="AAS96182.1"/>
    </source>
</evidence>
<name>Q72BD1_NITV2</name>
<dbReference type="PaxDb" id="882-DVU_1705"/>
<dbReference type="InterPro" id="IPR044946">
    <property type="entry name" value="Restrct_endonuc_typeI_TRD_sf"/>
</dbReference>
<evidence type="ECO:0000313" key="6">
    <source>
        <dbReference type="Proteomes" id="UP000002194"/>
    </source>
</evidence>
<dbReference type="InterPro" id="IPR000055">
    <property type="entry name" value="Restrct_endonuc_typeI_TRD"/>
</dbReference>
<dbReference type="InterPro" id="IPR052021">
    <property type="entry name" value="Type-I_RS_S_subunit"/>
</dbReference>